<reference evidence="2 3" key="1">
    <citation type="submission" date="2014-01" db="EMBL/GenBank/DDBJ databases">
        <title>Draft genome sequence of the multidrug-resistant clinical isolate Dermabacter hominis 1368.</title>
        <authorList>
            <person name="Albersmeier A."/>
            <person name="Bomholt C."/>
            <person name="Glaub A."/>
            <person name="Ruckert C."/>
            <person name="Soriano F."/>
            <person name="Fernandez-Natal I."/>
            <person name="Tauch A."/>
        </authorList>
    </citation>
    <scope>NUCLEOTIDE SEQUENCE [LARGE SCALE GENOMIC DNA]</scope>
    <source>
        <strain evidence="2 3">1368</strain>
    </source>
</reference>
<sequence length="409" mass="44623">MNQQAIVRLHSPREWEAERLADVVSAVFSPDHEMWSTDCDAVAITDGTSTTPPIWFVDDAVIAAPYYAAEIVGPRAETIALAKACARAFSASASDVSIDVGLVDDAGWANRTPREQISRGEYYEDDTPLVPRVIDMPVEVIEYSPWISALIASAQAEPHSLIIRTPERTRITPYMRRIFETFQVLWIRETADGPVEGITGLGYDWTSDGVLEQAEGRSVAHFTPQSLRIRLQVLHPLDDTEAVGEASERLLAATVGLPSVRVGRSEISRASWDRETVVGMSAEASPAMITWCLSGPEMRGTLDLVPSNQGVLEDVFLELPVGESRLSSADARALWDQFKEYMPLGFVIAEGMEATTRLVHESAEHAFKDHLEPWEGGFGYLGYLGGNPGGENAGEESDGSLASDEAASE</sequence>
<keyword evidence="3" id="KW-1185">Reference proteome</keyword>
<dbReference type="RefSeq" id="WP_034371497.1">
    <property type="nucleotide sequence ID" value="NZ_KN323183.1"/>
</dbReference>
<proteinExistence type="predicted"/>
<dbReference type="Pfam" id="PF19674">
    <property type="entry name" value="DUF6177"/>
    <property type="match status" value="1"/>
</dbReference>
<evidence type="ECO:0000256" key="1">
    <source>
        <dbReference type="SAM" id="MobiDB-lite"/>
    </source>
</evidence>
<protein>
    <submittedName>
        <fullName evidence="2">Uncharacterized protein</fullName>
    </submittedName>
</protein>
<name>A0ABR4SIL2_9MICO</name>
<accession>A0ABR4SIL2</accession>
<feature type="region of interest" description="Disordered" evidence="1">
    <location>
        <begin position="387"/>
        <end position="409"/>
    </location>
</feature>
<dbReference type="InterPro" id="IPR046175">
    <property type="entry name" value="DUF6177"/>
</dbReference>
<evidence type="ECO:0000313" key="2">
    <source>
        <dbReference type="EMBL" id="KDS92975.1"/>
    </source>
</evidence>
<dbReference type="EMBL" id="JDRS01000011">
    <property type="protein sequence ID" value="KDS92975.1"/>
    <property type="molecule type" value="Genomic_DNA"/>
</dbReference>
<comment type="caution">
    <text evidence="2">The sequence shown here is derived from an EMBL/GenBank/DDBJ whole genome shotgun (WGS) entry which is preliminary data.</text>
</comment>
<evidence type="ECO:0000313" key="3">
    <source>
        <dbReference type="Proteomes" id="UP000030182"/>
    </source>
</evidence>
<gene>
    <name evidence="2" type="ORF">DHOM_08295</name>
</gene>
<dbReference type="Proteomes" id="UP000030182">
    <property type="component" value="Unassembled WGS sequence"/>
</dbReference>
<organism evidence="2 3">
    <name type="scientific">Dermabacter hominis 1368</name>
    <dbReference type="NCBI Taxonomy" id="1450519"/>
    <lineage>
        <taxon>Bacteria</taxon>
        <taxon>Bacillati</taxon>
        <taxon>Actinomycetota</taxon>
        <taxon>Actinomycetes</taxon>
        <taxon>Micrococcales</taxon>
        <taxon>Dermabacteraceae</taxon>
        <taxon>Dermabacter</taxon>
    </lineage>
</organism>